<dbReference type="SUPFAM" id="SSF46785">
    <property type="entry name" value="Winged helix' DNA-binding domain"/>
    <property type="match status" value="1"/>
</dbReference>
<dbReference type="RefSeq" id="WP_337316578.1">
    <property type="nucleotide sequence ID" value="NZ_JBBDGN010000001.1"/>
</dbReference>
<name>A0ABU8LG51_9MICO</name>
<dbReference type="Gene3D" id="1.10.10.10">
    <property type="entry name" value="Winged helix-like DNA-binding domain superfamily/Winged helix DNA-binding domain"/>
    <property type="match status" value="1"/>
</dbReference>
<dbReference type="PANTHER" id="PTHR39515">
    <property type="entry name" value="CONSERVED PROTEIN"/>
    <property type="match status" value="1"/>
</dbReference>
<keyword evidence="1" id="KW-0805">Transcription regulation</keyword>
<keyword evidence="6" id="KW-1185">Reference proteome</keyword>
<dbReference type="PANTHER" id="PTHR39515:SF2">
    <property type="entry name" value="HTH-TYPE TRANSCRIPTIONAL REGULATOR RV0880"/>
    <property type="match status" value="1"/>
</dbReference>
<protein>
    <submittedName>
        <fullName evidence="5">MarR family transcriptional regulator</fullName>
    </submittedName>
</protein>
<dbReference type="SMART" id="SM00347">
    <property type="entry name" value="HTH_MARR"/>
    <property type="match status" value="1"/>
</dbReference>
<evidence type="ECO:0000259" key="4">
    <source>
        <dbReference type="PROSITE" id="PS50995"/>
    </source>
</evidence>
<dbReference type="InterPro" id="IPR023187">
    <property type="entry name" value="Tscrpt_reg_MarR-type_CS"/>
</dbReference>
<dbReference type="InterPro" id="IPR036388">
    <property type="entry name" value="WH-like_DNA-bd_sf"/>
</dbReference>
<accession>A0ABU8LG51</accession>
<dbReference type="Proteomes" id="UP001366085">
    <property type="component" value="Unassembled WGS sequence"/>
</dbReference>
<proteinExistence type="predicted"/>
<evidence type="ECO:0000256" key="1">
    <source>
        <dbReference type="ARBA" id="ARBA00023015"/>
    </source>
</evidence>
<keyword evidence="2" id="KW-0238">DNA-binding</keyword>
<dbReference type="PROSITE" id="PS50995">
    <property type="entry name" value="HTH_MARR_2"/>
    <property type="match status" value="1"/>
</dbReference>
<dbReference type="Pfam" id="PF12802">
    <property type="entry name" value="MarR_2"/>
    <property type="match status" value="1"/>
</dbReference>
<dbReference type="InterPro" id="IPR000835">
    <property type="entry name" value="HTH_MarR-typ"/>
</dbReference>
<evidence type="ECO:0000313" key="5">
    <source>
        <dbReference type="EMBL" id="MEJ1090322.1"/>
    </source>
</evidence>
<comment type="caution">
    <text evidence="5">The sequence shown here is derived from an EMBL/GenBank/DDBJ whole genome shotgun (WGS) entry which is preliminary data.</text>
</comment>
<sequence length="146" mass="16090">MTDDTPPLLQTAAEVRMAVFRLTRRLRGIRAAESISDAQLGALAALALHGRYTLSALAEHERVTAPTMSTIVAGLVDLGYVTRIPDEHDRRRVQVEITEAGVAIVDETVRRRDARLADLLDGLDLDQNQLDALREAAAVLRRLAER</sequence>
<dbReference type="InterPro" id="IPR052526">
    <property type="entry name" value="HTH-type_Bedaq_tolerance"/>
</dbReference>
<gene>
    <name evidence="5" type="ORF">WDU93_01355</name>
</gene>
<dbReference type="InterPro" id="IPR036390">
    <property type="entry name" value="WH_DNA-bd_sf"/>
</dbReference>
<organism evidence="5 6">
    <name type="scientific">Microbacterium istanbulense</name>
    <dbReference type="NCBI Taxonomy" id="3122049"/>
    <lineage>
        <taxon>Bacteria</taxon>
        <taxon>Bacillati</taxon>
        <taxon>Actinomycetota</taxon>
        <taxon>Actinomycetes</taxon>
        <taxon>Micrococcales</taxon>
        <taxon>Microbacteriaceae</taxon>
        <taxon>Microbacterium</taxon>
    </lineage>
</organism>
<evidence type="ECO:0000256" key="3">
    <source>
        <dbReference type="ARBA" id="ARBA00023163"/>
    </source>
</evidence>
<dbReference type="EMBL" id="JBBDGN010000001">
    <property type="protein sequence ID" value="MEJ1090322.1"/>
    <property type="molecule type" value="Genomic_DNA"/>
</dbReference>
<reference evidence="5 6" key="1">
    <citation type="submission" date="2024-02" db="EMBL/GenBank/DDBJ databases">
        <authorList>
            <person name="Saticioglu I.B."/>
        </authorList>
    </citation>
    <scope>NUCLEOTIDE SEQUENCE [LARGE SCALE GENOMIC DNA]</scope>
    <source>
        <strain evidence="5 6">Mu-43</strain>
    </source>
</reference>
<dbReference type="PROSITE" id="PS01117">
    <property type="entry name" value="HTH_MARR_1"/>
    <property type="match status" value="1"/>
</dbReference>
<evidence type="ECO:0000256" key="2">
    <source>
        <dbReference type="ARBA" id="ARBA00023125"/>
    </source>
</evidence>
<keyword evidence="3" id="KW-0804">Transcription</keyword>
<evidence type="ECO:0000313" key="6">
    <source>
        <dbReference type="Proteomes" id="UP001366085"/>
    </source>
</evidence>
<feature type="domain" description="HTH marR-type" evidence="4">
    <location>
        <begin position="12"/>
        <end position="145"/>
    </location>
</feature>